<dbReference type="EMBL" id="OR343189">
    <property type="protein sequence ID" value="WNL50154.1"/>
    <property type="molecule type" value="Genomic_DNA"/>
</dbReference>
<protein>
    <submittedName>
        <fullName evidence="1">Uncharacterized protein</fullName>
    </submittedName>
</protein>
<gene>
    <name evidence="1" type="ORF">MarDSR_115</name>
</gene>
<sequence length="63" mass="7192">MVFRSNNFLTEITKPKRKTFCCSKRRCVTHSVHQSSLLSLAALWLTECGTESTPLGFSLRFIL</sequence>
<organism evidence="1">
    <name type="scientific">Marseillevirus sp</name>
    <dbReference type="NCBI Taxonomy" id="2809551"/>
    <lineage>
        <taxon>Viruses</taxon>
        <taxon>Varidnaviria</taxon>
        <taxon>Bamfordvirae</taxon>
        <taxon>Nucleocytoviricota</taxon>
        <taxon>Megaviricetes</taxon>
        <taxon>Pimascovirales</taxon>
        <taxon>Pimascovirales incertae sedis</taxon>
        <taxon>Marseilleviridae</taxon>
        <taxon>Marseillevirus</taxon>
    </lineage>
</organism>
<evidence type="ECO:0000313" key="1">
    <source>
        <dbReference type="EMBL" id="WNL50154.1"/>
    </source>
</evidence>
<accession>A0AA96EP64</accession>
<name>A0AA96EP64_9VIRU</name>
<proteinExistence type="predicted"/>
<reference evidence="1" key="1">
    <citation type="submission" date="2023-07" db="EMBL/GenBank/DDBJ databases">
        <authorList>
            <person name="Xia Y."/>
        </authorList>
    </citation>
    <scope>NUCLEOTIDE SEQUENCE</scope>
    <source>
        <strain evidence="1">E</strain>
    </source>
</reference>